<accession>W7RX44</accession>
<dbReference type="Proteomes" id="UP000023555">
    <property type="component" value="Unassembled WGS sequence"/>
</dbReference>
<protein>
    <recommendedName>
        <fullName evidence="7">Spore germination protein</fullName>
    </recommendedName>
</protein>
<evidence type="ECO:0000256" key="4">
    <source>
        <dbReference type="SAM" id="Phobius"/>
    </source>
</evidence>
<feature type="non-terminal residue" evidence="5">
    <location>
        <position position="1"/>
    </location>
</feature>
<keyword evidence="4" id="KW-0812">Transmembrane</keyword>
<dbReference type="AlphaFoldDB" id="W7RX44"/>
<name>W7RX44_LYSSH</name>
<feature type="transmembrane region" description="Helical" evidence="4">
    <location>
        <begin position="109"/>
        <end position="133"/>
    </location>
</feature>
<feature type="transmembrane region" description="Helical" evidence="4">
    <location>
        <begin position="84"/>
        <end position="102"/>
    </location>
</feature>
<evidence type="ECO:0000256" key="2">
    <source>
        <dbReference type="ARBA" id="ARBA00005278"/>
    </source>
</evidence>
<dbReference type="Pfam" id="PF03323">
    <property type="entry name" value="GerA"/>
    <property type="match status" value="1"/>
</dbReference>
<organism evidence="5 6">
    <name type="scientific">Lysinibacillus sphaericus CBAM5</name>
    <dbReference type="NCBI Taxonomy" id="1400869"/>
    <lineage>
        <taxon>Bacteria</taxon>
        <taxon>Bacillati</taxon>
        <taxon>Bacillota</taxon>
        <taxon>Bacilli</taxon>
        <taxon>Bacillales</taxon>
        <taxon>Bacillaceae</taxon>
        <taxon>Lysinibacillus</taxon>
    </lineage>
</organism>
<evidence type="ECO:0008006" key="7">
    <source>
        <dbReference type="Google" id="ProtNLM"/>
    </source>
</evidence>
<comment type="subcellular location">
    <subcellularLocation>
        <location evidence="1">Membrane</location>
        <topology evidence="1">Multi-pass membrane protein</topology>
    </subcellularLocation>
</comment>
<reference evidence="5 6" key="1">
    <citation type="journal article" date="2015" name="Stand. Genomic Sci.">
        <title>Genome sequence and description of the mosquitocidal and heavy metal tolerant strain Lysinibacillus sphaericus CBAM5.</title>
        <authorList>
            <person name="Pena-Montenegro T.D."/>
            <person name="Lozano L."/>
            <person name="Dussan J."/>
        </authorList>
    </citation>
    <scope>NUCLEOTIDE SEQUENCE [LARGE SCALE GENOMIC DNA]</scope>
    <source>
        <strain evidence="5">CBAM5</strain>
    </source>
</reference>
<dbReference type="InterPro" id="IPR004995">
    <property type="entry name" value="Spore_Ger"/>
</dbReference>
<dbReference type="OrthoDB" id="9772630at2"/>
<dbReference type="EMBL" id="AYKQ01000053">
    <property type="protein sequence ID" value="EWH30681.1"/>
    <property type="molecule type" value="Genomic_DNA"/>
</dbReference>
<sequence length="173" mass="18803">FLPGLWIALTVHQLNQLPFPLLVSISASKIGLPVSSSFEILIMLIFFDLFQEAGIRLPKAVGQTVAVLGGLIVGDAAIRAGFTSPSTLVIGALTVISSYTLINQNVLGNVFLIIIIASFFGMYGFVLSVLFFLTYISSLESFGHPYLSTFSKVSIPNLIKGFLKMPFRIKIKD</sequence>
<evidence type="ECO:0000256" key="3">
    <source>
        <dbReference type="ARBA" id="ARBA00023136"/>
    </source>
</evidence>
<dbReference type="PANTHER" id="PTHR22550">
    <property type="entry name" value="SPORE GERMINATION PROTEIN"/>
    <property type="match status" value="1"/>
</dbReference>
<dbReference type="HOGENOM" id="CLU_021639_2_0_9"/>
<comment type="similarity">
    <text evidence="2">Belongs to the GerABKA family.</text>
</comment>
<proteinExistence type="inferred from homology"/>
<evidence type="ECO:0000256" key="1">
    <source>
        <dbReference type="ARBA" id="ARBA00004141"/>
    </source>
</evidence>
<dbReference type="RefSeq" id="WP_036163224.1">
    <property type="nucleotide sequence ID" value="NZ_KK037190.1"/>
</dbReference>
<keyword evidence="4" id="KW-1133">Transmembrane helix</keyword>
<gene>
    <name evidence="5" type="ORF">P799_23550</name>
</gene>
<dbReference type="InterPro" id="IPR050768">
    <property type="entry name" value="UPF0353/GerABKA_families"/>
</dbReference>
<evidence type="ECO:0000313" key="5">
    <source>
        <dbReference type="EMBL" id="EWH30681.1"/>
    </source>
</evidence>
<keyword evidence="3 4" id="KW-0472">Membrane</keyword>
<comment type="caution">
    <text evidence="5">The sequence shown here is derived from an EMBL/GenBank/DDBJ whole genome shotgun (WGS) entry which is preliminary data.</text>
</comment>
<dbReference type="GO" id="GO:0009847">
    <property type="term" value="P:spore germination"/>
    <property type="evidence" value="ECO:0007669"/>
    <property type="project" value="InterPro"/>
</dbReference>
<dbReference type="GO" id="GO:0016020">
    <property type="term" value="C:membrane"/>
    <property type="evidence" value="ECO:0007669"/>
    <property type="project" value="UniProtKB-SubCell"/>
</dbReference>
<evidence type="ECO:0000313" key="6">
    <source>
        <dbReference type="Proteomes" id="UP000023555"/>
    </source>
</evidence>
<dbReference type="PANTHER" id="PTHR22550:SF5">
    <property type="entry name" value="LEUCINE ZIPPER PROTEIN 4"/>
    <property type="match status" value="1"/>
</dbReference>